<dbReference type="PROSITE" id="PS51257">
    <property type="entry name" value="PROKAR_LIPOPROTEIN"/>
    <property type="match status" value="1"/>
</dbReference>
<evidence type="ECO:0008006" key="4">
    <source>
        <dbReference type="Google" id="ProtNLM"/>
    </source>
</evidence>
<evidence type="ECO:0000313" key="2">
    <source>
        <dbReference type="EMBL" id="CAB5505936.1"/>
    </source>
</evidence>
<dbReference type="RefSeq" id="WP_237731674.1">
    <property type="nucleotide sequence ID" value="NZ_CAHJWF010000310.1"/>
</dbReference>
<evidence type="ECO:0000313" key="3">
    <source>
        <dbReference type="Proteomes" id="UP000626656"/>
    </source>
</evidence>
<gene>
    <name evidence="2" type="ORF">AZO1586I_1537</name>
</gene>
<keyword evidence="3" id="KW-1185">Reference proteome</keyword>
<feature type="chain" id="PRO_5046097182" description="Lipoprotein" evidence="1">
    <location>
        <begin position="24"/>
        <end position="114"/>
    </location>
</feature>
<feature type="signal peptide" evidence="1">
    <location>
        <begin position="1"/>
        <end position="23"/>
    </location>
</feature>
<dbReference type="EMBL" id="CAHJWF010000310">
    <property type="protein sequence ID" value="CAB5505936.1"/>
    <property type="molecule type" value="Genomic_DNA"/>
</dbReference>
<proteinExistence type="predicted"/>
<protein>
    <recommendedName>
        <fullName evidence="4">Lipoprotein</fullName>
    </recommendedName>
</protein>
<organism evidence="2 3">
    <name type="scientific">Bathymodiolus thermophilus thioautotrophic gill symbiont</name>
    <dbReference type="NCBI Taxonomy" id="2360"/>
    <lineage>
        <taxon>Bacteria</taxon>
        <taxon>Pseudomonadati</taxon>
        <taxon>Pseudomonadota</taxon>
        <taxon>Gammaproteobacteria</taxon>
        <taxon>sulfur-oxidizing symbionts</taxon>
    </lineage>
</organism>
<evidence type="ECO:0000256" key="1">
    <source>
        <dbReference type="SAM" id="SignalP"/>
    </source>
</evidence>
<accession>A0ABM8M934</accession>
<name>A0ABM8M934_9GAMM</name>
<keyword evidence="1" id="KW-0732">Signal</keyword>
<comment type="caution">
    <text evidence="2">The sequence shown here is derived from an EMBL/GenBank/DDBJ whole genome shotgun (WGS) entry which is preliminary data.</text>
</comment>
<dbReference type="Proteomes" id="UP000626656">
    <property type="component" value="Unassembled WGS sequence"/>
</dbReference>
<reference evidence="2 3" key="1">
    <citation type="submission" date="2020-05" db="EMBL/GenBank/DDBJ databases">
        <authorList>
            <person name="Petersen J."/>
            <person name="Sayavedra L."/>
        </authorList>
    </citation>
    <scope>NUCLEOTIDE SEQUENCE [LARGE SCALE GENOMIC DNA]</scope>
    <source>
        <strain evidence="2">B azoricus SOX ET2 1586I</strain>
    </source>
</reference>
<sequence length="114" mass="12409">MFTLNKMFLLMILTATILTTGCANRPESISASYVSHERYIGNSCAILSEKMSAARANLAKFSEMQNSKANVDAWGVFLILVPVSKLSGDSEADVAKYKGIVEAIETAQIKNKCK</sequence>